<dbReference type="EMBL" id="CP015136">
    <property type="protein sequence ID" value="AMY09106.1"/>
    <property type="molecule type" value="Genomic_DNA"/>
</dbReference>
<reference evidence="3" key="2">
    <citation type="submission" date="2016-04" db="EMBL/GenBank/DDBJ databases">
        <title>First Complete Genome Sequence of a Subdivision 6 Acidobacterium.</title>
        <authorList>
            <person name="Huang S."/>
            <person name="Vieira S."/>
            <person name="Bunk B."/>
            <person name="Riedel T."/>
            <person name="Sproeer C."/>
            <person name="Overmann J."/>
        </authorList>
    </citation>
    <scope>NUCLEOTIDE SEQUENCE [LARGE SCALE GENOMIC DNA]</scope>
    <source>
        <strain evidence="3">DSM 100886 HEG_-6_39</strain>
    </source>
</reference>
<evidence type="ECO:0000313" key="2">
    <source>
        <dbReference type="EMBL" id="AMY09106.1"/>
    </source>
</evidence>
<sequence length="397" mass="44472" precursor="true">MHRVRRDFRFAGLVLAAIYSVLPSPSSAQRQLRPNPAVLANVSPRLLAMLRADPFTYFRFINRAWTERVCDAFAGVTSPTIVHLHGDAHVEQFALTKDAWGLDDFDDSTRGPAFIDVVRFLGSLDLAARQRGWTRHRDALWDRFFEGYRLALTNPDYQPRAPDIVGELQRQAPVTRAAYLSWGGRQMYPMDDARSQAVVAGMEALDRLVRAERPDLAPGYLAVRRAGWLRMGVGSATIRKVLIRVQGTTTDPDDDELLEAKEVVNLEGVSCLESPTDPLAVRVIDGARQLGRLRHDIFAVGPTLLIPGAPDRAEHWLDWWVSSWEPSYREVRISDLRTARDLGDIAFDSGVQLGAGKLVSARRPAPTTVMTLETRLRKETSTIIEELLAGWRELAGR</sequence>
<dbReference type="KEGG" id="abac:LuPra_02319"/>
<evidence type="ECO:0000256" key="1">
    <source>
        <dbReference type="SAM" id="SignalP"/>
    </source>
</evidence>
<dbReference type="Gene3D" id="3.90.1200.10">
    <property type="match status" value="1"/>
</dbReference>
<organism evidence="2 3">
    <name type="scientific">Luteitalea pratensis</name>
    <dbReference type="NCBI Taxonomy" id="1855912"/>
    <lineage>
        <taxon>Bacteria</taxon>
        <taxon>Pseudomonadati</taxon>
        <taxon>Acidobacteriota</taxon>
        <taxon>Vicinamibacteria</taxon>
        <taxon>Vicinamibacterales</taxon>
        <taxon>Vicinamibacteraceae</taxon>
        <taxon>Luteitalea</taxon>
    </lineage>
</organism>
<evidence type="ECO:0008006" key="4">
    <source>
        <dbReference type="Google" id="ProtNLM"/>
    </source>
</evidence>
<evidence type="ECO:0000313" key="3">
    <source>
        <dbReference type="Proteomes" id="UP000076079"/>
    </source>
</evidence>
<feature type="chain" id="PRO_5007511576" description="DUF2252 domain-containing protein" evidence="1">
    <location>
        <begin position="29"/>
        <end position="397"/>
    </location>
</feature>
<dbReference type="InterPro" id="IPR011009">
    <property type="entry name" value="Kinase-like_dom_sf"/>
</dbReference>
<accession>A0A143PL06</accession>
<feature type="signal peptide" evidence="1">
    <location>
        <begin position="1"/>
        <end position="28"/>
    </location>
</feature>
<dbReference type="SUPFAM" id="SSF56112">
    <property type="entry name" value="Protein kinase-like (PK-like)"/>
    <property type="match status" value="1"/>
</dbReference>
<keyword evidence="1" id="KW-0732">Signal</keyword>
<dbReference type="Pfam" id="PF10009">
    <property type="entry name" value="DUF2252"/>
    <property type="match status" value="1"/>
</dbReference>
<dbReference type="InterPro" id="IPR018721">
    <property type="entry name" value="DUF2252"/>
</dbReference>
<gene>
    <name evidence="2" type="ORF">LuPra_02319</name>
</gene>
<proteinExistence type="predicted"/>
<name>A0A143PL06_LUTPR</name>
<dbReference type="AlphaFoldDB" id="A0A143PL06"/>
<keyword evidence="3" id="KW-1185">Reference proteome</keyword>
<dbReference type="Proteomes" id="UP000076079">
    <property type="component" value="Chromosome"/>
</dbReference>
<dbReference type="STRING" id="1855912.LuPra_02319"/>
<protein>
    <recommendedName>
        <fullName evidence="4">DUF2252 domain-containing protein</fullName>
    </recommendedName>
</protein>
<reference evidence="2 3" key="1">
    <citation type="journal article" date="2016" name="Genome Announc.">
        <title>First Complete Genome Sequence of a Subdivision 6 Acidobacterium Strain.</title>
        <authorList>
            <person name="Huang S."/>
            <person name="Vieira S."/>
            <person name="Bunk B."/>
            <person name="Riedel T."/>
            <person name="Sproer C."/>
            <person name="Overmann J."/>
        </authorList>
    </citation>
    <scope>NUCLEOTIDE SEQUENCE [LARGE SCALE GENOMIC DNA]</scope>
    <source>
        <strain evidence="3">DSM 100886 HEG_-6_39</strain>
    </source>
</reference>